<proteinExistence type="predicted"/>
<dbReference type="PANTHER" id="PTHR41259:SF1">
    <property type="entry name" value="DOUBLE-STRAND BREAK REPAIR RAD50 ATPASE, PUTATIVE-RELATED"/>
    <property type="match status" value="1"/>
</dbReference>
<dbReference type="Proteomes" id="UP000199687">
    <property type="component" value="Unassembled WGS sequence"/>
</dbReference>
<sequence length="951" mass="112393">MKIEHVHIYGFGKWLNRKFSFTSSSFQYIVGVNEAGKSTLRQFILFVLFGHTSRKLEAYIPKHGVQIGGRITISGIVEENITVERIHGKSKGNAKIFLANGEIKEEEWLKEKWRGIDRTHYEAIYTFDAMELQKIQQLNNEALNEVLLAIGMTGSDRIYYTEKQLDKQRAELFKPYGKKPVINHLFDQLKDLKEKLAEAKREEATYLNKLEDMEELENYIKEAETKLTVLQDEYQHYEKKRTQYQMIESYFLINQQLKRLQAPEVFPVNGLSRYSKLKEELLPIQSEEKVLQRTKQELIEQAEQVREELLAEEKLNDLKECAKLSREAAKHVPIVEQLEKEVKKAEEELKSNLQQLGVSLSSNQLADLPLPFHLEELWSGLAKQQEQLQMEKQYIEQDIQTNERILMELEESIEQESKRRLDDTTLTEYKQDIELSNRYVEKQNQMRDYQKLSGQLKKWSKLSFLLLMAGTGLTIYLYWQVRSPWAGVIVFLAALPFAGLKLISSITEKWFKPKRAPHFNLTEKELEDRKRIIEDQQVIKERLSQLESNRKKQTMEQLKIEERYHFAEVRLQQLKQKIRDQIREYPFLQTIQITYWPKLFQQLVTLKEQWVHLNQKRERLLSERQTLEEIENELNEKETGEHDYYTLIDENQKREDTIQQLEQQIEKINLDIQSNMEKQKPYLLEMDHLFKQANVADEEAFFANGKNVEEKQQLEKRRNEIKDSLSVLFDERELALFAEGKYEDDITLKQELQQLDKQIVMQKETLAANRQKLSDIRASLQVLESKEDASLLKHRYDQLKEQVSQLAKEWAVNQIAAEKIAKAKAKYYADYIPKIFQYASEYFAKLTKRKYKEIFVPGPDEWIKVRDTDGMIYTVEELSQGTKDQLYISLRFALSKVVSTKVKLPFLIDDGFVHFDTERKELMVQLLEEICKEHQVVYFTTNAPSETALVL</sequence>
<feature type="coiled-coil region" evidence="1">
    <location>
        <begin position="182"/>
        <end position="240"/>
    </location>
</feature>
<gene>
    <name evidence="4" type="ORF">SAMN04487944_11153</name>
</gene>
<dbReference type="PANTHER" id="PTHR41259">
    <property type="entry name" value="DOUBLE-STRAND BREAK REPAIR RAD50 ATPASE, PUTATIVE-RELATED"/>
    <property type="match status" value="1"/>
</dbReference>
<organism evidence="4 5">
    <name type="scientific">Gracilibacillus ureilyticus</name>
    <dbReference type="NCBI Taxonomy" id="531814"/>
    <lineage>
        <taxon>Bacteria</taxon>
        <taxon>Bacillati</taxon>
        <taxon>Bacillota</taxon>
        <taxon>Bacilli</taxon>
        <taxon>Bacillales</taxon>
        <taxon>Bacillaceae</taxon>
        <taxon>Gracilibacillus</taxon>
    </lineage>
</organism>
<dbReference type="RefSeq" id="WP_089741231.1">
    <property type="nucleotide sequence ID" value="NZ_FOGL01000011.1"/>
</dbReference>
<name>A0A1H9SLV3_9BACI</name>
<keyword evidence="2" id="KW-0812">Transmembrane</keyword>
<feature type="coiled-coil region" evidence="1">
    <location>
        <begin position="613"/>
        <end position="678"/>
    </location>
</feature>
<dbReference type="InterPro" id="IPR027417">
    <property type="entry name" value="P-loop_NTPase"/>
</dbReference>
<reference evidence="4 5" key="1">
    <citation type="submission" date="2016-10" db="EMBL/GenBank/DDBJ databases">
        <authorList>
            <person name="de Groot N.N."/>
        </authorList>
    </citation>
    <scope>NUCLEOTIDE SEQUENCE [LARGE SCALE GENOMIC DNA]</scope>
    <source>
        <strain evidence="4 5">CGMCC 1.7727</strain>
    </source>
</reference>
<evidence type="ECO:0000256" key="2">
    <source>
        <dbReference type="SAM" id="Phobius"/>
    </source>
</evidence>
<feature type="coiled-coil region" evidence="1">
    <location>
        <begin position="543"/>
        <end position="584"/>
    </location>
</feature>
<evidence type="ECO:0000313" key="4">
    <source>
        <dbReference type="EMBL" id="SER85269.1"/>
    </source>
</evidence>
<dbReference type="SUPFAM" id="SSF52540">
    <property type="entry name" value="P-loop containing nucleoside triphosphate hydrolases"/>
    <property type="match status" value="1"/>
</dbReference>
<keyword evidence="2" id="KW-0472">Membrane</keyword>
<feature type="transmembrane region" description="Helical" evidence="2">
    <location>
        <begin position="485"/>
        <end position="504"/>
    </location>
</feature>
<dbReference type="EMBL" id="FOGL01000011">
    <property type="protein sequence ID" value="SER85269.1"/>
    <property type="molecule type" value="Genomic_DNA"/>
</dbReference>
<keyword evidence="1" id="KW-0175">Coiled coil</keyword>
<feature type="coiled-coil region" evidence="1">
    <location>
        <begin position="284"/>
        <end position="355"/>
    </location>
</feature>
<evidence type="ECO:0000313" key="5">
    <source>
        <dbReference type="Proteomes" id="UP000199687"/>
    </source>
</evidence>
<protein>
    <submittedName>
        <fullName evidence="4">Uncharacterized protein YhaN</fullName>
    </submittedName>
</protein>
<keyword evidence="2" id="KW-1133">Transmembrane helix</keyword>
<feature type="coiled-coil region" evidence="1">
    <location>
        <begin position="782"/>
        <end position="809"/>
    </location>
</feature>
<feature type="transmembrane region" description="Helical" evidence="2">
    <location>
        <begin position="462"/>
        <end position="479"/>
    </location>
</feature>
<evidence type="ECO:0000259" key="3">
    <source>
        <dbReference type="Pfam" id="PF13514"/>
    </source>
</evidence>
<dbReference type="InterPro" id="IPR038734">
    <property type="entry name" value="YhaN_AAA"/>
</dbReference>
<dbReference type="STRING" id="531814.SAMN04487944_11153"/>
<accession>A0A1H9SLV3</accession>
<dbReference type="OrthoDB" id="9764467at2"/>
<evidence type="ECO:0000256" key="1">
    <source>
        <dbReference type="SAM" id="Coils"/>
    </source>
</evidence>
<keyword evidence="5" id="KW-1185">Reference proteome</keyword>
<dbReference type="Gene3D" id="3.40.50.300">
    <property type="entry name" value="P-loop containing nucleotide triphosphate hydrolases"/>
    <property type="match status" value="2"/>
</dbReference>
<feature type="domain" description="YhaN AAA" evidence="3">
    <location>
        <begin position="1"/>
        <end position="203"/>
    </location>
</feature>
<dbReference type="Pfam" id="PF13514">
    <property type="entry name" value="AAA_27"/>
    <property type="match status" value="1"/>
</dbReference>
<dbReference type="AlphaFoldDB" id="A0A1H9SLV3"/>